<organism evidence="1 2">
    <name type="scientific">Rhabditophanes sp. KR3021</name>
    <dbReference type="NCBI Taxonomy" id="114890"/>
    <lineage>
        <taxon>Eukaryota</taxon>
        <taxon>Metazoa</taxon>
        <taxon>Ecdysozoa</taxon>
        <taxon>Nematoda</taxon>
        <taxon>Chromadorea</taxon>
        <taxon>Rhabditida</taxon>
        <taxon>Tylenchina</taxon>
        <taxon>Panagrolaimomorpha</taxon>
        <taxon>Strongyloidoidea</taxon>
        <taxon>Alloionematidae</taxon>
        <taxon>Rhabditophanes</taxon>
    </lineage>
</organism>
<dbReference type="Proteomes" id="UP000095286">
    <property type="component" value="Unplaced"/>
</dbReference>
<sequence>MADSDDGDGLRHRKHPNEGSLVSEEELPLFQKQRKKLRIEVEADDTSAPLLGEESKKEEVKKAPFGVWEYLVSEITNDYSLNNDTSMFMEKRKKVYAFLKIPSELEKFISFGLLQCFDAFCHVFTFLPIKMFFNFLCILIRRKDWASSDSVNLIKLITIICCSFLMMYVDTSIIYHQVRGQAILKLYVFFNMLDVADKLCSSYGQDTFDALYLTVSEKGKRRKVFQILGFLGLAMALSIIHTIVLLLQATTLNVAFNSHSQAFLTIIISNNFVELKGSVFKKLPKPNLFQMACSDVKERFTTFILLIVVILRNMTAVNWKWDHFTEMAPDLILVLLAEVMIDWFKHAFITKFNEINAEVYQDFTITLAFDVVKSKEENGFTDFSDQVARRMGFIPINLLILLIRILSQSFTLTSNVIIIMLCSWFGLLVVKIGVGLALYKLSCRSVDKYRTMQANAEYNLYRKRLIGSKSKSVPSSPKMGLLDFSDVLTQPKNKDNKDIFFSDLLVDYPDFANTPAQIYTTPNKSAADPKTSTPTDTPRRSVSMIDFSAGKGKRDSSLPPSIKEDEESGSESNSEPNSTPLPTKEKEAEATGKKSTSGPKYLLDVGLSFTSRFADTCDDASFTLQQIVTLVGNSVYCGINEEQVKKNVNETYKYTIAGVGSFSGEIGMNINYLFQAFCIPVISGTTNSAALDNPSSYKYFMRAGASDIYKARTVLHFLQSQNWFHIIVISDSLSSGSAIRKLFKSYVSECIVANGKGSLFRRPCVEKYSELTFEGSQSESMLNADLAEIKSILKVSAVQTLVLFMSSKNVNLFLSLLTNWNIKPGTYQLILTDRDDLNISPHLNESYLIEEDVPHLPTFDTLIKINTISATTNPYVKELIQLQNVCCWNDVDDSVYEDTPQCAYSMPCHPDTTLNNIPLSARRQARLVYNAINVLAAGLRSFHQNFCVGIRGMCPSLVRNANGKTLMDFLKNASFYDENDQLVTMNGRSGKPAYNIYQFNGSAYHILMPAYNPFHGPTPKKENRDSFGSSLKDQVDKHNEDCQKNCRTSNAVPDMIDQCCWTCTPCTGPKSYLNDSMAICAQCKDDQIPKDDKSGCIDEPQPDIFVDMNAGKIVVLTGAGIGLILCLISLCFMYSQRQTPMYKASTPDLNCIQLTTTAILFLVSILMLPTSRQFLCASGWFLFSICTSILHSISFAKAVRIGRPPILDKSELISKDLRLSSHIFIFLSFLIQLIISMIWVLLRVPTIKPLLDRNRYCTSNTETQTTILFLFPSLFIIISFYPIHYALKNRYIFQVGQARVLLVSSLCNIASYLTLFIMLFTESLQGQPTTVVPVLLPVIPAYISFISITLSISWQMVFRKKQNLHEFISRERSRQFQVGNRVYYVDAVVLENGKRNSTFSIQSKK</sequence>
<protein>
    <submittedName>
        <fullName evidence="2">G_PROTEIN_RECEP_F3_4 domain-containing protein</fullName>
    </submittedName>
</protein>
<proteinExistence type="predicted"/>
<name>A0AC35UCQ9_9BILA</name>
<evidence type="ECO:0000313" key="2">
    <source>
        <dbReference type="WBParaSite" id="RSKR_0000970600.1"/>
    </source>
</evidence>
<evidence type="ECO:0000313" key="1">
    <source>
        <dbReference type="Proteomes" id="UP000095286"/>
    </source>
</evidence>
<accession>A0AC35UCQ9</accession>
<reference evidence="2" key="1">
    <citation type="submission" date="2016-11" db="UniProtKB">
        <authorList>
            <consortium name="WormBaseParasite"/>
        </authorList>
    </citation>
    <scope>IDENTIFICATION</scope>
    <source>
        <strain evidence="2">KR3021</strain>
    </source>
</reference>
<dbReference type="WBParaSite" id="RSKR_0000970600.1">
    <property type="protein sequence ID" value="RSKR_0000970600.1"/>
    <property type="gene ID" value="RSKR_0000970600"/>
</dbReference>